<gene>
    <name evidence="7" type="ORF">DN069_02350</name>
</gene>
<evidence type="ECO:0000256" key="2">
    <source>
        <dbReference type="ARBA" id="ARBA00022692"/>
    </source>
</evidence>
<feature type="transmembrane region" description="Helical" evidence="5">
    <location>
        <begin position="188"/>
        <end position="208"/>
    </location>
</feature>
<dbReference type="PANTHER" id="PTHR43471:SF1">
    <property type="entry name" value="ABC TRANSPORTER PERMEASE PROTEIN NOSY-RELATED"/>
    <property type="match status" value="1"/>
</dbReference>
<dbReference type="Pfam" id="PF01061">
    <property type="entry name" value="ABC2_membrane"/>
    <property type="match status" value="1"/>
</dbReference>
<protein>
    <recommendedName>
        <fullName evidence="6">ABC-2 type transporter transmembrane domain-containing protein</fullName>
    </recommendedName>
</protein>
<sequence length="249" mass="26688">MNAKNGLSWIRVRALVRKEINDYRRNRFIAVTMAILPVVFMVSPMITLFKLPADAPASKLDASVGLSALYLMLVPAFVPAVVASYSVVGEREQGTLEPVLTTPIRAGEFLIGKALAALLPAVVISYTMYGVFLGVVGGFAHENVVHDIFEAPRILAQLLFTPLIAGWSIWAGIAISTRTGDVRVAQQLSTLASLPPLAITTLVGFDVIKPTVTVAVGLGLGLLVIDILAWRVVSALFRRERLLTGAKAA</sequence>
<evidence type="ECO:0000313" key="8">
    <source>
        <dbReference type="Proteomes" id="UP000248889"/>
    </source>
</evidence>
<dbReference type="Proteomes" id="UP000248889">
    <property type="component" value="Unassembled WGS sequence"/>
</dbReference>
<keyword evidence="8" id="KW-1185">Reference proteome</keyword>
<comment type="subcellular location">
    <subcellularLocation>
        <location evidence="1">Membrane</location>
        <topology evidence="1">Multi-pass membrane protein</topology>
    </subcellularLocation>
</comment>
<evidence type="ECO:0000256" key="3">
    <source>
        <dbReference type="ARBA" id="ARBA00022989"/>
    </source>
</evidence>
<comment type="caution">
    <text evidence="7">The sequence shown here is derived from an EMBL/GenBank/DDBJ whole genome shotgun (WGS) entry which is preliminary data.</text>
</comment>
<keyword evidence="2 5" id="KW-0812">Transmembrane</keyword>
<keyword evidence="3 5" id="KW-1133">Transmembrane helix</keyword>
<feature type="domain" description="ABC-2 type transporter transmembrane" evidence="6">
    <location>
        <begin position="12"/>
        <end position="195"/>
    </location>
</feature>
<feature type="transmembrane region" description="Helical" evidence="5">
    <location>
        <begin position="154"/>
        <end position="176"/>
    </location>
</feature>
<reference evidence="7 8" key="1">
    <citation type="submission" date="2018-06" db="EMBL/GenBank/DDBJ databases">
        <title>Streptacidiphilus pinicola sp. nov., isolated from pine grove soil.</title>
        <authorList>
            <person name="Roh S.G."/>
            <person name="Park S."/>
            <person name="Kim M.-K."/>
            <person name="Yun B.-R."/>
            <person name="Park J."/>
            <person name="Kim M.J."/>
            <person name="Kim Y.S."/>
            <person name="Kim S.B."/>
        </authorList>
    </citation>
    <scope>NUCLEOTIDE SEQUENCE [LARGE SCALE GENOMIC DNA]</scope>
    <source>
        <strain evidence="7 8">MMS16-CNU450</strain>
    </source>
</reference>
<dbReference type="GO" id="GO:0140359">
    <property type="term" value="F:ABC-type transporter activity"/>
    <property type="evidence" value="ECO:0007669"/>
    <property type="project" value="InterPro"/>
</dbReference>
<keyword evidence="4 5" id="KW-0472">Membrane</keyword>
<dbReference type="InterPro" id="IPR013525">
    <property type="entry name" value="ABC2_TM"/>
</dbReference>
<feature type="transmembrane region" description="Helical" evidence="5">
    <location>
        <begin position="109"/>
        <end position="134"/>
    </location>
</feature>
<evidence type="ECO:0000256" key="1">
    <source>
        <dbReference type="ARBA" id="ARBA00004141"/>
    </source>
</evidence>
<organism evidence="7 8">
    <name type="scientific">Streptacidiphilus pinicola</name>
    <dbReference type="NCBI Taxonomy" id="2219663"/>
    <lineage>
        <taxon>Bacteria</taxon>
        <taxon>Bacillati</taxon>
        <taxon>Actinomycetota</taxon>
        <taxon>Actinomycetes</taxon>
        <taxon>Kitasatosporales</taxon>
        <taxon>Streptomycetaceae</taxon>
        <taxon>Streptacidiphilus</taxon>
    </lineage>
</organism>
<evidence type="ECO:0000256" key="4">
    <source>
        <dbReference type="ARBA" id="ARBA00023136"/>
    </source>
</evidence>
<dbReference type="PANTHER" id="PTHR43471">
    <property type="entry name" value="ABC TRANSPORTER PERMEASE"/>
    <property type="match status" value="1"/>
</dbReference>
<name>A0A2X0JAU3_9ACTN</name>
<evidence type="ECO:0000256" key="5">
    <source>
        <dbReference type="SAM" id="Phobius"/>
    </source>
</evidence>
<dbReference type="EMBL" id="QKYN01000008">
    <property type="protein sequence ID" value="RAG87376.1"/>
    <property type="molecule type" value="Genomic_DNA"/>
</dbReference>
<evidence type="ECO:0000313" key="7">
    <source>
        <dbReference type="EMBL" id="RAG87376.1"/>
    </source>
</evidence>
<dbReference type="GO" id="GO:0016020">
    <property type="term" value="C:membrane"/>
    <property type="evidence" value="ECO:0007669"/>
    <property type="project" value="UniProtKB-SubCell"/>
</dbReference>
<evidence type="ECO:0000259" key="6">
    <source>
        <dbReference type="Pfam" id="PF01061"/>
    </source>
</evidence>
<feature type="transmembrane region" description="Helical" evidence="5">
    <location>
        <begin position="214"/>
        <end position="233"/>
    </location>
</feature>
<accession>A0A2X0JAU3</accession>
<dbReference type="AlphaFoldDB" id="A0A2X0JAU3"/>
<proteinExistence type="predicted"/>
<dbReference type="OrthoDB" id="157137at2"/>
<feature type="transmembrane region" description="Helical" evidence="5">
    <location>
        <begin position="28"/>
        <end position="49"/>
    </location>
</feature>
<feature type="transmembrane region" description="Helical" evidence="5">
    <location>
        <begin position="69"/>
        <end position="88"/>
    </location>
</feature>
<dbReference type="RefSeq" id="WP_111498989.1">
    <property type="nucleotide sequence ID" value="NZ_QKYN01000008.1"/>
</dbReference>